<dbReference type="NCBIfam" id="TIGR02937">
    <property type="entry name" value="sigma70-ECF"/>
    <property type="match status" value="1"/>
</dbReference>
<dbReference type="InterPro" id="IPR013325">
    <property type="entry name" value="RNA_pol_sigma_r2"/>
</dbReference>
<evidence type="ECO:0000313" key="8">
    <source>
        <dbReference type="Proteomes" id="UP000531231"/>
    </source>
</evidence>
<evidence type="ECO:0000256" key="1">
    <source>
        <dbReference type="ARBA" id="ARBA00007788"/>
    </source>
</evidence>
<name>A0A7W8ER21_9HYPH</name>
<comment type="caution">
    <text evidence="7">The sequence shown here is derived from an EMBL/GenBank/DDBJ whole genome shotgun (WGS) entry which is preliminary data.</text>
</comment>
<dbReference type="AlphaFoldDB" id="A0A7W8ER21"/>
<evidence type="ECO:0000259" key="6">
    <source>
        <dbReference type="PROSITE" id="PS00715"/>
    </source>
</evidence>
<reference evidence="7 8" key="1">
    <citation type="submission" date="2020-08" db="EMBL/GenBank/DDBJ databases">
        <title>Genomic Encyclopedia of Type Strains, Phase IV (KMG-IV): sequencing the most valuable type-strain genomes for metagenomic binning, comparative biology and taxonomic classification.</title>
        <authorList>
            <person name="Goeker M."/>
        </authorList>
    </citation>
    <scope>NUCLEOTIDE SEQUENCE [LARGE SCALE GENOMIC DNA]</scope>
    <source>
        <strain evidence="7 8">DSM 25620</strain>
    </source>
</reference>
<dbReference type="GO" id="GO:0003677">
    <property type="term" value="F:DNA binding"/>
    <property type="evidence" value="ECO:0007669"/>
    <property type="project" value="UniProtKB-KW"/>
</dbReference>
<dbReference type="InterPro" id="IPR007627">
    <property type="entry name" value="RNA_pol_sigma70_r2"/>
</dbReference>
<dbReference type="PRINTS" id="PR00046">
    <property type="entry name" value="SIGMA70FCT"/>
</dbReference>
<evidence type="ECO:0000313" key="7">
    <source>
        <dbReference type="EMBL" id="MBB5092506.1"/>
    </source>
</evidence>
<keyword evidence="4" id="KW-0238">DNA-binding</keyword>
<keyword evidence="3" id="KW-0731">Sigma factor</keyword>
<evidence type="ECO:0000256" key="4">
    <source>
        <dbReference type="ARBA" id="ARBA00023125"/>
    </source>
</evidence>
<proteinExistence type="inferred from homology"/>
<dbReference type="Gene3D" id="1.20.120.1810">
    <property type="match status" value="1"/>
</dbReference>
<dbReference type="GO" id="GO:0006352">
    <property type="term" value="P:DNA-templated transcription initiation"/>
    <property type="evidence" value="ECO:0007669"/>
    <property type="project" value="InterPro"/>
</dbReference>
<dbReference type="NCBIfam" id="NF005693">
    <property type="entry name" value="PRK07500.1"/>
    <property type="match status" value="1"/>
</dbReference>
<sequence length="301" mass="34564">MKPVASSSTEVTKRTVSFVSSRNLIRSAMSAPYLEREQEQELVQRWKEQGDQHALDEITSSHMRLVISTAGRFRKFDLPMADLIQEGTVGLMEAAFRFEPEREVRFSTYAIWWIRASIQDYILRNWSIVRGGTSSTQKALFFNLRRLRAKLVQSNETLSKRELYTRISDQLGVSEKDVELMDSRLSGPDSSLSMTVSPDDSSSAEKIDFLVDDHPLQDEIVENMIDSERRVSWLKQALSVLNDRELRIIRERRLKDDAVTLEMLGEKLGISKERVRQIENRALEKLRAALLSQNGIAAYHA</sequence>
<dbReference type="GO" id="GO:0016987">
    <property type="term" value="F:sigma factor activity"/>
    <property type="evidence" value="ECO:0007669"/>
    <property type="project" value="UniProtKB-KW"/>
</dbReference>
<organism evidence="7 8">
    <name type="scientific">Pseudochrobactrum saccharolyticum</name>
    <dbReference type="NCBI Taxonomy" id="354352"/>
    <lineage>
        <taxon>Bacteria</taxon>
        <taxon>Pseudomonadati</taxon>
        <taxon>Pseudomonadota</taxon>
        <taxon>Alphaproteobacteria</taxon>
        <taxon>Hyphomicrobiales</taxon>
        <taxon>Brucellaceae</taxon>
        <taxon>Pseudochrobactrum</taxon>
    </lineage>
</organism>
<evidence type="ECO:0000256" key="3">
    <source>
        <dbReference type="ARBA" id="ARBA00023082"/>
    </source>
</evidence>
<dbReference type="InterPro" id="IPR000943">
    <property type="entry name" value="RNA_pol_sigma70"/>
</dbReference>
<dbReference type="Gene3D" id="1.20.140.160">
    <property type="match status" value="1"/>
</dbReference>
<dbReference type="NCBIfam" id="NF005143">
    <property type="entry name" value="PRK06596.1"/>
    <property type="match status" value="1"/>
</dbReference>
<evidence type="ECO:0000256" key="5">
    <source>
        <dbReference type="ARBA" id="ARBA00023163"/>
    </source>
</evidence>
<dbReference type="EMBL" id="JACHIL010000006">
    <property type="protein sequence ID" value="MBB5092506.1"/>
    <property type="molecule type" value="Genomic_DNA"/>
</dbReference>
<evidence type="ECO:0000256" key="2">
    <source>
        <dbReference type="ARBA" id="ARBA00023015"/>
    </source>
</evidence>
<comment type="similarity">
    <text evidence="1">Belongs to the sigma-70 factor family.</text>
</comment>
<dbReference type="Pfam" id="PF04545">
    <property type="entry name" value="Sigma70_r4"/>
    <property type="match status" value="1"/>
</dbReference>
<keyword evidence="2" id="KW-0805">Transcription regulation</keyword>
<keyword evidence="8" id="KW-1185">Reference proteome</keyword>
<dbReference type="RefSeq" id="WP_151160273.1">
    <property type="nucleotide sequence ID" value="NZ_JACHIL010000006.1"/>
</dbReference>
<keyword evidence="5" id="KW-0804">Transcription</keyword>
<dbReference type="Pfam" id="PF04542">
    <property type="entry name" value="Sigma70_r2"/>
    <property type="match status" value="1"/>
</dbReference>
<dbReference type="SUPFAM" id="SSF88946">
    <property type="entry name" value="Sigma2 domain of RNA polymerase sigma factors"/>
    <property type="match status" value="1"/>
</dbReference>
<protein>
    <submittedName>
        <fullName evidence="7">RNA polymerase sigma-32 factor</fullName>
    </submittedName>
</protein>
<feature type="domain" description="RNA polymerase sigma-70" evidence="6">
    <location>
        <begin position="82"/>
        <end position="95"/>
    </location>
</feature>
<dbReference type="InterPro" id="IPR007630">
    <property type="entry name" value="RNA_pol_sigma70_r4"/>
</dbReference>
<dbReference type="PANTHER" id="PTHR30376:SF3">
    <property type="entry name" value="RNA POLYMERASE SIGMA FACTOR RPOH"/>
    <property type="match status" value="1"/>
</dbReference>
<dbReference type="InterPro" id="IPR013324">
    <property type="entry name" value="RNA_pol_sigma_r3/r4-like"/>
</dbReference>
<dbReference type="InterPro" id="IPR014284">
    <property type="entry name" value="RNA_pol_sigma-70_dom"/>
</dbReference>
<gene>
    <name evidence="7" type="ORF">HNQ68_003063</name>
</gene>
<dbReference type="Proteomes" id="UP000531231">
    <property type="component" value="Unassembled WGS sequence"/>
</dbReference>
<accession>A0A7W8ER21</accession>
<dbReference type="PROSITE" id="PS00715">
    <property type="entry name" value="SIGMA70_1"/>
    <property type="match status" value="1"/>
</dbReference>
<dbReference type="InterPro" id="IPR050813">
    <property type="entry name" value="Sigma-70_Factor"/>
</dbReference>
<dbReference type="SUPFAM" id="SSF88659">
    <property type="entry name" value="Sigma3 and sigma4 domains of RNA polymerase sigma factors"/>
    <property type="match status" value="1"/>
</dbReference>
<dbReference type="PANTHER" id="PTHR30376">
    <property type="entry name" value="SIGMA FACTOR RPOH HEAT SHOCK RELATED"/>
    <property type="match status" value="1"/>
</dbReference>